<gene>
    <name evidence="4" type="ORF">C9I88_12050</name>
</gene>
<evidence type="ECO:0000256" key="3">
    <source>
        <dbReference type="PROSITE-ProRule" id="PRU00339"/>
    </source>
</evidence>
<sequence length="383" mass="43428">MQLSPKTHQKIMDLCQLCLEVFKQPLDGAAVVAAVALHADQLLSVRVFESQVHQDVNLFSWLEHQALQTEINHWLTENDINGLGNQFSTMAQQKQFIRGLIQLGLAESALSCIGRGQQRKDDNQLMLLRGLAMSAMGMPEVAAECFQTVALIATEDHQAYFYLANEYMKLGKHALALKAFDDAIACRPDLPGAWHNKGITYYQLENFEQAIPLFEKATILAPDNIGSWINLSKCYLAIKQPQTALLTLKNAIILHENHPELDKTIGIIYKQLGDDDSAIYHLNSAINKTPNEIELYQVRAEVLMKLKNYDLALADIEFLNTIEPYDSECCCLKFEALFALQRYREAESCFYFLVGINPLAYSRYEQELNTIRQHLQIPSCQKL</sequence>
<dbReference type="InterPro" id="IPR051012">
    <property type="entry name" value="CellSynth/LPSAsmb/PSIAsmb"/>
</dbReference>
<dbReference type="Proteomes" id="UP000241954">
    <property type="component" value="Unassembled WGS sequence"/>
</dbReference>
<dbReference type="STRING" id="56192.UB38_07385"/>
<organism evidence="4 5">
    <name type="scientific">Photobacterium iliopiscarium</name>
    <dbReference type="NCBI Taxonomy" id="56192"/>
    <lineage>
        <taxon>Bacteria</taxon>
        <taxon>Pseudomonadati</taxon>
        <taxon>Pseudomonadota</taxon>
        <taxon>Gammaproteobacteria</taxon>
        <taxon>Vibrionales</taxon>
        <taxon>Vibrionaceae</taxon>
        <taxon>Photobacterium</taxon>
    </lineage>
</organism>
<evidence type="ECO:0000313" key="5">
    <source>
        <dbReference type="Proteomes" id="UP000241954"/>
    </source>
</evidence>
<dbReference type="InterPro" id="IPR019734">
    <property type="entry name" value="TPR_rpt"/>
</dbReference>
<dbReference type="SUPFAM" id="SSF48452">
    <property type="entry name" value="TPR-like"/>
    <property type="match status" value="2"/>
</dbReference>
<dbReference type="EMBL" id="PYLW01000012">
    <property type="protein sequence ID" value="PSV96055.1"/>
    <property type="molecule type" value="Genomic_DNA"/>
</dbReference>
<accession>A0A2T3MK69</accession>
<dbReference type="SMART" id="SM00028">
    <property type="entry name" value="TPR"/>
    <property type="match status" value="6"/>
</dbReference>
<dbReference type="PROSITE" id="PS50005">
    <property type="entry name" value="TPR"/>
    <property type="match status" value="3"/>
</dbReference>
<dbReference type="Gene3D" id="1.25.40.10">
    <property type="entry name" value="Tetratricopeptide repeat domain"/>
    <property type="match status" value="2"/>
</dbReference>
<name>A0A2T3MK69_9GAMM</name>
<dbReference type="PANTHER" id="PTHR45586">
    <property type="entry name" value="TPR REPEAT-CONTAINING PROTEIN PA4667"/>
    <property type="match status" value="1"/>
</dbReference>
<dbReference type="RefSeq" id="WP_107237458.1">
    <property type="nucleotide sequence ID" value="NZ_PYLW01000012.1"/>
</dbReference>
<dbReference type="AlphaFoldDB" id="A0A2T3MK69"/>
<feature type="repeat" description="TPR" evidence="3">
    <location>
        <begin position="191"/>
        <end position="224"/>
    </location>
</feature>
<dbReference type="PANTHER" id="PTHR45586:SF1">
    <property type="entry name" value="LIPOPOLYSACCHARIDE ASSEMBLY PROTEIN B"/>
    <property type="match status" value="1"/>
</dbReference>
<dbReference type="Pfam" id="PF00515">
    <property type="entry name" value="TPR_1"/>
    <property type="match status" value="1"/>
</dbReference>
<reference evidence="4 5" key="1">
    <citation type="submission" date="2018-01" db="EMBL/GenBank/DDBJ databases">
        <title>Whole genome sequencing of Histamine producing bacteria.</title>
        <authorList>
            <person name="Butler K."/>
        </authorList>
    </citation>
    <scope>NUCLEOTIDE SEQUENCE [LARGE SCALE GENOMIC DNA]</scope>
    <source>
        <strain evidence="4 5">NCIMB 13481</strain>
    </source>
</reference>
<evidence type="ECO:0000313" key="4">
    <source>
        <dbReference type="EMBL" id="PSV96055.1"/>
    </source>
</evidence>
<keyword evidence="1" id="KW-0677">Repeat</keyword>
<feature type="repeat" description="TPR" evidence="3">
    <location>
        <begin position="157"/>
        <end position="190"/>
    </location>
</feature>
<keyword evidence="2 3" id="KW-0802">TPR repeat</keyword>
<evidence type="ECO:0000256" key="1">
    <source>
        <dbReference type="ARBA" id="ARBA00022737"/>
    </source>
</evidence>
<protein>
    <submittedName>
        <fullName evidence="4">Uncharacterized protein</fullName>
    </submittedName>
</protein>
<feature type="repeat" description="TPR" evidence="3">
    <location>
        <begin position="259"/>
        <end position="292"/>
    </location>
</feature>
<proteinExistence type="predicted"/>
<dbReference type="InterPro" id="IPR011990">
    <property type="entry name" value="TPR-like_helical_dom_sf"/>
</dbReference>
<evidence type="ECO:0000256" key="2">
    <source>
        <dbReference type="ARBA" id="ARBA00022803"/>
    </source>
</evidence>
<dbReference type="Pfam" id="PF07719">
    <property type="entry name" value="TPR_2"/>
    <property type="match status" value="1"/>
</dbReference>
<comment type="caution">
    <text evidence="4">The sequence shown here is derived from an EMBL/GenBank/DDBJ whole genome shotgun (WGS) entry which is preliminary data.</text>
</comment>
<dbReference type="PROSITE" id="PS50293">
    <property type="entry name" value="TPR_REGION"/>
    <property type="match status" value="1"/>
</dbReference>
<dbReference type="InterPro" id="IPR013105">
    <property type="entry name" value="TPR_2"/>
</dbReference>